<evidence type="ECO:0000256" key="7">
    <source>
        <dbReference type="HAMAP-Rule" id="MF_02065"/>
    </source>
</evidence>
<evidence type="ECO:0000256" key="6">
    <source>
        <dbReference type="ARBA" id="ARBA00023316"/>
    </source>
</evidence>
<reference evidence="12" key="1">
    <citation type="submission" date="2023-12" db="EMBL/GenBank/DDBJ databases">
        <title>Dolosigranulum savutii sp. nov. isolated from human upper respiratory samples collected in Botswana.</title>
        <authorList>
            <person name="Kelly M.S."/>
        </authorList>
    </citation>
    <scope>NUCLEOTIDE SEQUENCE</scope>
    <source>
        <strain evidence="12">MSK211</strain>
        <strain evidence="11">MSK294</strain>
        <strain evidence="10">MSK312</strain>
        <strain evidence="9">MSK433</strain>
    </source>
</reference>
<keyword evidence="5 7" id="KW-0456">Lyase</keyword>
<dbReference type="EMBL" id="CP142433">
    <property type="protein sequence ID" value="XBC45681.1"/>
    <property type="molecule type" value="Genomic_DNA"/>
</dbReference>
<comment type="similarity">
    <text evidence="7">Belongs to the transglycosylase MltG family.</text>
</comment>
<proteinExistence type="inferred from homology"/>
<dbReference type="AlphaFoldDB" id="A0AB74U6W3"/>
<sequence length="366" mass="41430">MPKESSPKTVRKIVLIIVAILFVLLIILGFSGYRYWNRSLEAKDPTNTELVDINIPSGATRSDIARILEENNIIESAVVFNAHSRLNDVEGFQAGDYELSPAMSVEEITTLLTQASGGIDPNNIFKVLIPEGYMLEQIAEVIGQETEYSAEEFMALVQDEEYLEELSGDFSELLEETLKIDETRYKLEGYLYPATYEFEQGESLKSMVNKMVARMNQEIQQYSEEIKASRFNIHELLTLASIIEREGVTTEDRHLISGVFHNRLDEGMPLQTDISILYAHNEHREDVYLTDLEIDSPYNSYANPGLIIGPVNSPSGEAIESALNPEESNYLYFLANLQTGEVYYAETYEEHLQLKAEHLDNVDSEG</sequence>
<feature type="coiled-coil region" evidence="8">
    <location>
        <begin position="205"/>
        <end position="232"/>
    </location>
</feature>
<dbReference type="InterPro" id="IPR003770">
    <property type="entry name" value="MLTG-like"/>
</dbReference>
<dbReference type="CDD" id="cd08010">
    <property type="entry name" value="MltG_like"/>
    <property type="match status" value="1"/>
</dbReference>
<dbReference type="PANTHER" id="PTHR30518:SF2">
    <property type="entry name" value="ENDOLYTIC MUREIN TRANSGLYCOSYLASE"/>
    <property type="match status" value="1"/>
</dbReference>
<evidence type="ECO:0000313" key="12">
    <source>
        <dbReference type="EMBL" id="XBC51158.1"/>
    </source>
</evidence>
<dbReference type="Pfam" id="PF02618">
    <property type="entry name" value="YceG"/>
    <property type="match status" value="1"/>
</dbReference>
<keyword evidence="3 7" id="KW-1133">Transmembrane helix</keyword>
<keyword evidence="4 7" id="KW-0472">Membrane</keyword>
<comment type="catalytic activity">
    <reaction evidence="7">
        <text>a peptidoglycan chain = a peptidoglycan chain with N-acetyl-1,6-anhydromuramyl-[peptide] at the reducing end + a peptidoglycan chain with N-acetylglucosamine at the non-reducing end.</text>
        <dbReference type="EC" id="4.2.2.29"/>
    </reaction>
</comment>
<keyword evidence="1 7" id="KW-1003">Cell membrane</keyword>
<protein>
    <recommendedName>
        <fullName evidence="7">Endolytic murein transglycosylase</fullName>
        <ecNumber evidence="7">4.2.2.29</ecNumber>
    </recommendedName>
    <alternativeName>
        <fullName evidence="7">Peptidoglycan lytic transglycosylase</fullName>
    </alternativeName>
    <alternativeName>
        <fullName evidence="7">Peptidoglycan polymerization terminase</fullName>
    </alternativeName>
</protein>
<dbReference type="GO" id="GO:0008932">
    <property type="term" value="F:lytic endotransglycosylase activity"/>
    <property type="evidence" value="ECO:0007669"/>
    <property type="project" value="UniProtKB-UniRule"/>
</dbReference>
<evidence type="ECO:0000256" key="3">
    <source>
        <dbReference type="ARBA" id="ARBA00022989"/>
    </source>
</evidence>
<dbReference type="RefSeq" id="WP_347297491.1">
    <property type="nucleotide sequence ID" value="NZ_CP142433.1"/>
</dbReference>
<keyword evidence="8" id="KW-0175">Coiled coil</keyword>
<feature type="site" description="Important for catalytic activity" evidence="7">
    <location>
        <position position="246"/>
    </location>
</feature>
<feature type="transmembrane region" description="Helical" evidence="7">
    <location>
        <begin position="12"/>
        <end position="36"/>
    </location>
</feature>
<accession>A0AB74U6W3</accession>
<dbReference type="GO" id="GO:0071555">
    <property type="term" value="P:cell wall organization"/>
    <property type="evidence" value="ECO:0007669"/>
    <property type="project" value="UniProtKB-KW"/>
</dbReference>
<evidence type="ECO:0000313" key="9">
    <source>
        <dbReference type="EMBL" id="XBC45681.1"/>
    </source>
</evidence>
<keyword evidence="6 7" id="KW-0961">Cell wall biogenesis/degradation</keyword>
<dbReference type="EMBL" id="CP142436">
    <property type="protein sequence ID" value="XBC51158.1"/>
    <property type="molecule type" value="Genomic_DNA"/>
</dbReference>
<dbReference type="EC" id="4.2.2.29" evidence="7"/>
<organism evidence="12">
    <name type="scientific">Dolosigranulum savutiense</name>
    <dbReference type="NCBI Taxonomy" id="3110288"/>
    <lineage>
        <taxon>Bacteria</taxon>
        <taxon>Bacillati</taxon>
        <taxon>Bacillota</taxon>
        <taxon>Bacilli</taxon>
        <taxon>Lactobacillales</taxon>
        <taxon>Carnobacteriaceae</taxon>
        <taxon>Dolosigranulum</taxon>
    </lineage>
</organism>
<evidence type="ECO:0000256" key="2">
    <source>
        <dbReference type="ARBA" id="ARBA00022692"/>
    </source>
</evidence>
<evidence type="ECO:0000256" key="4">
    <source>
        <dbReference type="ARBA" id="ARBA00023136"/>
    </source>
</evidence>
<comment type="subcellular location">
    <subcellularLocation>
        <location evidence="7">Cell membrane</location>
        <topology evidence="7">Single-pass membrane protein</topology>
    </subcellularLocation>
</comment>
<dbReference type="EMBL" id="CP142434">
    <property type="protein sequence ID" value="XBC47326.1"/>
    <property type="molecule type" value="Genomic_DNA"/>
</dbReference>
<evidence type="ECO:0000256" key="5">
    <source>
        <dbReference type="ARBA" id="ARBA00023239"/>
    </source>
</evidence>
<dbReference type="GO" id="GO:0009252">
    <property type="term" value="P:peptidoglycan biosynthetic process"/>
    <property type="evidence" value="ECO:0007669"/>
    <property type="project" value="UniProtKB-UniRule"/>
</dbReference>
<dbReference type="GO" id="GO:0005886">
    <property type="term" value="C:plasma membrane"/>
    <property type="evidence" value="ECO:0007669"/>
    <property type="project" value="UniProtKB-SubCell"/>
</dbReference>
<evidence type="ECO:0000256" key="1">
    <source>
        <dbReference type="ARBA" id="ARBA00022475"/>
    </source>
</evidence>
<evidence type="ECO:0000313" key="10">
    <source>
        <dbReference type="EMBL" id="XBC47326.1"/>
    </source>
</evidence>
<keyword evidence="2 7" id="KW-0812">Transmembrane</keyword>
<dbReference type="KEGG" id="dst:VUQ06_06315"/>
<evidence type="ECO:0000256" key="8">
    <source>
        <dbReference type="SAM" id="Coils"/>
    </source>
</evidence>
<comment type="function">
    <text evidence="7">Functions as a peptidoglycan terminase that cleaves nascent peptidoglycan strands endolytically to terminate their elongation.</text>
</comment>
<dbReference type="NCBIfam" id="TIGR00247">
    <property type="entry name" value="endolytic transglycosylase MltG"/>
    <property type="match status" value="1"/>
</dbReference>
<gene>
    <name evidence="7 12" type="primary">mltG</name>
    <name evidence="11" type="ORF">VUQ06_06315</name>
    <name evidence="12" type="ORF">VUQ07_07950</name>
    <name evidence="9" type="ORF">VUQ08_07435</name>
    <name evidence="10" type="ORF">VUQ09_07065</name>
</gene>
<name>A0AB74U6W3_9LACT</name>
<dbReference type="PANTHER" id="PTHR30518">
    <property type="entry name" value="ENDOLYTIC MUREIN TRANSGLYCOSYLASE"/>
    <property type="match status" value="1"/>
</dbReference>
<dbReference type="Gene3D" id="3.30.1490.480">
    <property type="entry name" value="Endolytic murein transglycosylase"/>
    <property type="match status" value="1"/>
</dbReference>
<evidence type="ECO:0000313" key="11">
    <source>
        <dbReference type="EMBL" id="XBC49114.1"/>
    </source>
</evidence>
<dbReference type="EMBL" id="CP142435">
    <property type="protein sequence ID" value="XBC49114.1"/>
    <property type="molecule type" value="Genomic_DNA"/>
</dbReference>
<dbReference type="HAMAP" id="MF_02065">
    <property type="entry name" value="MltG"/>
    <property type="match status" value="1"/>
</dbReference>